<name>A0A7X6BC18_9SPHN</name>
<dbReference type="GO" id="GO:0016279">
    <property type="term" value="F:protein-lysine N-methyltransferase activity"/>
    <property type="evidence" value="ECO:0007669"/>
    <property type="project" value="TreeGrafter"/>
</dbReference>
<evidence type="ECO:0000256" key="1">
    <source>
        <dbReference type="ARBA" id="ARBA00022603"/>
    </source>
</evidence>
<protein>
    <submittedName>
        <fullName evidence="3">Putative nicotinamide N-methyase</fullName>
    </submittedName>
</protein>
<dbReference type="Proteomes" id="UP000531251">
    <property type="component" value="Unassembled WGS sequence"/>
</dbReference>
<keyword evidence="1" id="KW-0489">Methyltransferase</keyword>
<comment type="caution">
    <text evidence="3">The sequence shown here is derived from an EMBL/GenBank/DDBJ whole genome shotgun (WGS) entry which is preliminary data.</text>
</comment>
<dbReference type="AlphaFoldDB" id="A0A7X6BC18"/>
<evidence type="ECO:0000313" key="4">
    <source>
        <dbReference type="Proteomes" id="UP000531251"/>
    </source>
</evidence>
<organism evidence="3 4">
    <name type="scientific">Sphingomonas trueperi</name>
    <dbReference type="NCBI Taxonomy" id="53317"/>
    <lineage>
        <taxon>Bacteria</taxon>
        <taxon>Pseudomonadati</taxon>
        <taxon>Pseudomonadota</taxon>
        <taxon>Alphaproteobacteria</taxon>
        <taxon>Sphingomonadales</taxon>
        <taxon>Sphingomonadaceae</taxon>
        <taxon>Sphingomonas</taxon>
    </lineage>
</organism>
<accession>A0A7X6BC18</accession>
<dbReference type="RefSeq" id="WP_125972745.1">
    <property type="nucleotide sequence ID" value="NZ_BAAADY010000005.1"/>
</dbReference>
<proteinExistence type="predicted"/>
<dbReference type="Pfam" id="PF06325">
    <property type="entry name" value="PrmA"/>
    <property type="match status" value="1"/>
</dbReference>
<evidence type="ECO:0000313" key="3">
    <source>
        <dbReference type="EMBL" id="NJB96780.1"/>
    </source>
</evidence>
<keyword evidence="2" id="KW-0808">Transferase</keyword>
<sequence length="206" mass="21470">MSEDDDIAAFIREHLPVVPVPGVPELRLHKAGPASGVGRLGDAAPYWAYWWGGGLALARYVLDHPAQLVGRRVLDLGAGSGLLGIAAARAGAARVTASEIDPHARAAIALNAALNQVTLAEIVGDLTAGPTPEAELLLVGDVFYAPEVAVRVTAFLDRCVAAGITVLVGDPWRSPLPIERLTLLARYDVAETGVARPAGVFAYRAG</sequence>
<dbReference type="GO" id="GO:0032259">
    <property type="term" value="P:methylation"/>
    <property type="evidence" value="ECO:0007669"/>
    <property type="project" value="UniProtKB-KW"/>
</dbReference>
<dbReference type="EMBL" id="JAATJB010000002">
    <property type="protein sequence ID" value="NJB96780.1"/>
    <property type="molecule type" value="Genomic_DNA"/>
</dbReference>
<gene>
    <name evidence="3" type="ORF">GGR89_001080</name>
</gene>
<dbReference type="InterPro" id="IPR029063">
    <property type="entry name" value="SAM-dependent_MTases_sf"/>
</dbReference>
<dbReference type="SUPFAM" id="SSF53335">
    <property type="entry name" value="S-adenosyl-L-methionine-dependent methyltransferases"/>
    <property type="match status" value="1"/>
</dbReference>
<reference evidence="3 4" key="1">
    <citation type="submission" date="2020-03" db="EMBL/GenBank/DDBJ databases">
        <title>Genomic Encyclopedia of Type Strains, Phase IV (KMG-IV): sequencing the most valuable type-strain genomes for metagenomic binning, comparative biology and taxonomic classification.</title>
        <authorList>
            <person name="Goeker M."/>
        </authorList>
    </citation>
    <scope>NUCLEOTIDE SEQUENCE [LARGE SCALE GENOMIC DNA]</scope>
    <source>
        <strain evidence="3 4">DSM 7225</strain>
    </source>
</reference>
<dbReference type="Gene3D" id="3.40.50.150">
    <property type="entry name" value="Vaccinia Virus protein VP39"/>
    <property type="match status" value="1"/>
</dbReference>
<keyword evidence="4" id="KW-1185">Reference proteome</keyword>
<dbReference type="InterPro" id="IPR050078">
    <property type="entry name" value="Ribosomal_L11_MeTrfase_PrmA"/>
</dbReference>
<dbReference type="PANTHER" id="PTHR43648:SF1">
    <property type="entry name" value="ELECTRON TRANSFER FLAVOPROTEIN BETA SUBUNIT LYSINE METHYLTRANSFERASE"/>
    <property type="match status" value="1"/>
</dbReference>
<evidence type="ECO:0000256" key="2">
    <source>
        <dbReference type="ARBA" id="ARBA00022679"/>
    </source>
</evidence>
<dbReference type="PANTHER" id="PTHR43648">
    <property type="entry name" value="ELECTRON TRANSFER FLAVOPROTEIN BETA SUBUNIT LYSINE METHYLTRANSFERASE"/>
    <property type="match status" value="1"/>
</dbReference>